<feature type="region of interest" description="Disordered" evidence="3">
    <location>
        <begin position="1"/>
        <end position="43"/>
    </location>
</feature>
<dbReference type="InterPro" id="IPR045857">
    <property type="entry name" value="O16G_dom_2"/>
</dbReference>
<dbReference type="InterPro" id="IPR017853">
    <property type="entry name" value="GH"/>
</dbReference>
<dbReference type="AlphaFoldDB" id="A0AAU4K2R1"/>
<protein>
    <submittedName>
        <fullName evidence="5">Glycoside hydrolase family 13 protein</fullName>
    </submittedName>
</protein>
<dbReference type="PANTHER" id="PTHR10357:SF179">
    <property type="entry name" value="NEUTRAL AND BASIC AMINO ACID TRANSPORT PROTEIN RBAT"/>
    <property type="match status" value="1"/>
</dbReference>
<dbReference type="GO" id="GO:0016853">
    <property type="term" value="F:isomerase activity"/>
    <property type="evidence" value="ECO:0007669"/>
    <property type="project" value="UniProtKB-KW"/>
</dbReference>
<accession>A0AAU4K2R1</accession>
<evidence type="ECO:0000256" key="3">
    <source>
        <dbReference type="SAM" id="MobiDB-lite"/>
    </source>
</evidence>
<evidence type="ECO:0000313" key="6">
    <source>
        <dbReference type="Proteomes" id="UP001432128"/>
    </source>
</evidence>
<evidence type="ECO:0000259" key="4">
    <source>
        <dbReference type="SMART" id="SM00642"/>
    </source>
</evidence>
<dbReference type="GO" id="GO:0004556">
    <property type="term" value="F:alpha-amylase activity"/>
    <property type="evidence" value="ECO:0007669"/>
    <property type="project" value="TreeGrafter"/>
</dbReference>
<dbReference type="PANTHER" id="PTHR10357">
    <property type="entry name" value="ALPHA-AMYLASE FAMILY MEMBER"/>
    <property type="match status" value="1"/>
</dbReference>
<dbReference type="KEGG" id="whr:OG579_00345"/>
<evidence type="ECO:0000256" key="2">
    <source>
        <dbReference type="ARBA" id="ARBA00023180"/>
    </source>
</evidence>
<dbReference type="Proteomes" id="UP001432128">
    <property type="component" value="Chromosome"/>
</dbReference>
<reference evidence="5 6" key="1">
    <citation type="submission" date="2022-10" db="EMBL/GenBank/DDBJ databases">
        <title>The complete genomes of actinobacterial strains from the NBC collection.</title>
        <authorList>
            <person name="Joergensen T.S."/>
            <person name="Alvarez Arevalo M."/>
            <person name="Sterndorff E.B."/>
            <person name="Faurdal D."/>
            <person name="Vuksanovic O."/>
            <person name="Mourched A.-S."/>
            <person name="Charusanti P."/>
            <person name="Shaw S."/>
            <person name="Blin K."/>
            <person name="Weber T."/>
        </authorList>
    </citation>
    <scope>NUCLEOTIDE SEQUENCE [LARGE SCALE GENOMIC DNA]</scope>
    <source>
        <strain evidence="5 6">NBC_00319</strain>
    </source>
</reference>
<evidence type="ECO:0000256" key="1">
    <source>
        <dbReference type="ARBA" id="ARBA00008061"/>
    </source>
</evidence>
<organism evidence="5 6">
    <name type="scientific">Williamsia herbipolensis</name>
    <dbReference type="NCBI Taxonomy" id="1603258"/>
    <lineage>
        <taxon>Bacteria</taxon>
        <taxon>Bacillati</taxon>
        <taxon>Actinomycetota</taxon>
        <taxon>Actinomycetes</taxon>
        <taxon>Mycobacteriales</taxon>
        <taxon>Nocardiaceae</taxon>
        <taxon>Williamsia</taxon>
    </lineage>
</organism>
<dbReference type="RefSeq" id="WP_328857691.1">
    <property type="nucleotide sequence ID" value="NZ_CP108021.1"/>
</dbReference>
<gene>
    <name evidence="5" type="ORF">OG579_00345</name>
</gene>
<proteinExistence type="inferred from homology"/>
<dbReference type="CDD" id="cd11332">
    <property type="entry name" value="AmyAc_OligoGlu_TS"/>
    <property type="match status" value="1"/>
</dbReference>
<sequence length="584" mass="64098">MTSVNDESPQAAIDDSAPECADGVAATTDAAEDSGATDLAAGQDLSASAQPAAVSTDEFDTPAWWTSAVFYQIYPRSFSDSDGDGVGDLPGVIDKLGYLELLGVDALWISPVMRSPMADHGYDVSDPRDIDPLFGGIGALDALVTEAHARDIKVTMDLVPNHTSDQHRWFVEALAAEPGSAARERYIFRDGLGEDGGEPPNNWPSIFGGPAWTRVTEPDGTPGQWYLHIFAPEQPDLNWENDEVFEDLATTLRFWLDRGVDGFRIDVAHGMAKPPGLPDMPEELQTGLLINDDDDPRFNNPGVHAIHRRIREVMDEYPDAVTVGEIWVRDNARFAEYIRPDELHLGFNFRLAEADFDAESIREAIENSLAAVDSVRGNPTWTLSNHDVEREVTRYAADTTEAVGLDRARAMVMVELALPGTVFLYNGSELGLPNIDLPEEALQDPVWERSGHTNRGRDGCRIPVPWLGDTPPYGFSTTEDTWLPMPKDWDVLTAEHQLEDVDSTLSLYRLAIELRKTRPEFAGEEIEWYGAPPQCLAFRRAVGRLVCVLNAGDTPVGLPAGEVLLTSAPLDEGRLAPNAAAWLV</sequence>
<dbReference type="GO" id="GO:0009313">
    <property type="term" value="P:oligosaccharide catabolic process"/>
    <property type="evidence" value="ECO:0007669"/>
    <property type="project" value="TreeGrafter"/>
</dbReference>
<dbReference type="EMBL" id="CP108021">
    <property type="protein sequence ID" value="WUM20350.1"/>
    <property type="molecule type" value="Genomic_DNA"/>
</dbReference>
<dbReference type="SMART" id="SM00642">
    <property type="entry name" value="Aamy"/>
    <property type="match status" value="1"/>
</dbReference>
<dbReference type="Pfam" id="PF00128">
    <property type="entry name" value="Alpha-amylase"/>
    <property type="match status" value="1"/>
</dbReference>
<dbReference type="SUPFAM" id="SSF51445">
    <property type="entry name" value="(Trans)glycosidases"/>
    <property type="match status" value="1"/>
</dbReference>
<dbReference type="Gene3D" id="3.20.20.80">
    <property type="entry name" value="Glycosidases"/>
    <property type="match status" value="1"/>
</dbReference>
<feature type="domain" description="Glycosyl hydrolase family 13 catalytic" evidence="4">
    <location>
        <begin position="72"/>
        <end position="461"/>
    </location>
</feature>
<dbReference type="InterPro" id="IPR006047">
    <property type="entry name" value="GH13_cat_dom"/>
</dbReference>
<dbReference type="Gene3D" id="3.90.400.10">
    <property type="entry name" value="Oligo-1,6-glucosidase, Domain 2"/>
    <property type="match status" value="1"/>
</dbReference>
<name>A0AAU4K2R1_9NOCA</name>
<evidence type="ECO:0000313" key="5">
    <source>
        <dbReference type="EMBL" id="WUM20350.1"/>
    </source>
</evidence>
<keyword evidence="6" id="KW-1185">Reference proteome</keyword>
<keyword evidence="2" id="KW-0325">Glycoprotein</keyword>
<dbReference type="FunFam" id="3.90.400.10:FF:000001">
    <property type="entry name" value="Maltase A3, isoform A"/>
    <property type="match status" value="1"/>
</dbReference>
<comment type="similarity">
    <text evidence="1">Belongs to the glycosyl hydrolase 13 family.</text>
</comment>
<keyword evidence="5" id="KW-0378">Hydrolase</keyword>